<evidence type="ECO:0000313" key="2">
    <source>
        <dbReference type="EMBL" id="GFG80245.1"/>
    </source>
</evidence>
<dbReference type="KEGG" id="mpag:C0J29_19960"/>
<keyword evidence="4" id="KW-1185">Reference proteome</keyword>
<evidence type="ECO:0008006" key="6">
    <source>
        <dbReference type="Google" id="ProtNLM"/>
    </source>
</evidence>
<protein>
    <recommendedName>
        <fullName evidence="6">Carotenoid biosynthesis protein</fullName>
    </recommendedName>
</protein>
<evidence type="ECO:0000313" key="4">
    <source>
        <dbReference type="Proteomes" id="UP000465240"/>
    </source>
</evidence>
<proteinExistence type="predicted"/>
<reference evidence="2" key="2">
    <citation type="submission" date="2020-02" db="EMBL/GenBank/DDBJ databases">
        <authorList>
            <person name="Matsumoto Y."/>
            <person name="Kinjo T."/>
            <person name="Motooka D."/>
            <person name="Nabeya D."/>
            <person name="Jung N."/>
            <person name="Uechi K."/>
            <person name="Horii T."/>
            <person name="Iida T."/>
            <person name="Fujita J."/>
            <person name="Nakamura S."/>
        </authorList>
    </citation>
    <scope>NUCLEOTIDE SEQUENCE</scope>
    <source>
        <strain evidence="2">JCM 18565</strain>
    </source>
</reference>
<sequence length="300" mass="33195">MLDKAVLAACVIYLALSGWALAGPAGMGLPPAAMMVMSAAMMVLLLGHMWKHLALKLTIAFFATASVLEWAFEQTNISYGGFIWGDIRYGHLGVFSVHVGAVPVAVPVMMAAILWPTYATVNLILDGRVVVDPRTLTWWQTIWRCALYGMVHSWLMLVTNAISVKFDIYHWVGRSLTYSADDAFLGDPTAPLGWAMYVFITMLVFTFVMLPLLGRNTLQHNADRPLTWSDGAPIVFFGVMGLLNYFNPVNLTAGNIALWTLGFFAALTGYRFVTLMRDHHEYVENRSAEPELVTGGIPQQ</sequence>
<gene>
    <name evidence="2" type="ORF">MPRG_35210</name>
    <name evidence="3" type="ORF">QXL92_04530</name>
</gene>
<feature type="transmembrane region" description="Helical" evidence="1">
    <location>
        <begin position="54"/>
        <end position="72"/>
    </location>
</feature>
<accession>A0A386U8S3</accession>
<keyword evidence="1" id="KW-0472">Membrane</keyword>
<keyword evidence="1" id="KW-0812">Transmembrane</keyword>
<reference evidence="3" key="3">
    <citation type="submission" date="2023-06" db="EMBL/GenBank/DDBJ databases">
        <title>Identification of two novel mycobacterium reveal diversities and complexities of Mycobacterium gordonae clade.</title>
        <authorList>
            <person name="Matsumoto Y."/>
            <person name="Nakamura S."/>
            <person name="Motooka D."/>
            <person name="Fukushima K."/>
        </authorList>
    </citation>
    <scope>NUCLEOTIDE SEQUENCE</scope>
    <source>
        <strain evidence="3">TY812</strain>
    </source>
</reference>
<evidence type="ECO:0000256" key="1">
    <source>
        <dbReference type="SAM" id="Phobius"/>
    </source>
</evidence>
<evidence type="ECO:0000313" key="5">
    <source>
        <dbReference type="Proteomes" id="UP001229081"/>
    </source>
</evidence>
<dbReference type="RefSeq" id="WP_120793337.1">
    <property type="nucleotide sequence ID" value="NZ_BLKX01000001.1"/>
</dbReference>
<feature type="transmembrane region" description="Helical" evidence="1">
    <location>
        <begin position="146"/>
        <end position="172"/>
    </location>
</feature>
<comment type="caution">
    <text evidence="3">The sequence shown here is derived from an EMBL/GenBank/DDBJ whole genome shotgun (WGS) entry which is preliminary data.</text>
</comment>
<evidence type="ECO:0000313" key="3">
    <source>
        <dbReference type="EMBL" id="MDP7734014.1"/>
    </source>
</evidence>
<dbReference type="Proteomes" id="UP000465240">
    <property type="component" value="Unassembled WGS sequence"/>
</dbReference>
<dbReference type="AlphaFoldDB" id="A0A386U8S3"/>
<dbReference type="Proteomes" id="UP001229081">
    <property type="component" value="Unassembled WGS sequence"/>
</dbReference>
<dbReference type="EMBL" id="JAUFSA010000001">
    <property type="protein sequence ID" value="MDP7734014.1"/>
    <property type="molecule type" value="Genomic_DNA"/>
</dbReference>
<feature type="transmembrane region" description="Helical" evidence="1">
    <location>
        <begin position="226"/>
        <end position="246"/>
    </location>
</feature>
<reference evidence="2 4" key="1">
    <citation type="journal article" date="2019" name="Emerg. Microbes Infect.">
        <title>Comprehensive subspecies identification of 175 nontuberculous mycobacteria species based on 7547 genomic profiles.</title>
        <authorList>
            <person name="Matsumoto Y."/>
            <person name="Kinjo T."/>
            <person name="Motooka D."/>
            <person name="Nabeya D."/>
            <person name="Jung N."/>
            <person name="Uechi K."/>
            <person name="Horii T."/>
            <person name="Iida T."/>
            <person name="Fujita J."/>
            <person name="Nakamura S."/>
        </authorList>
    </citation>
    <scope>NUCLEOTIDE SEQUENCE [LARGE SCALE GENOMIC DNA]</scope>
    <source>
        <strain evidence="2 4">JCM 18565</strain>
    </source>
</reference>
<feature type="transmembrane region" description="Helical" evidence="1">
    <location>
        <begin position="252"/>
        <end position="273"/>
    </location>
</feature>
<feature type="transmembrane region" description="Helical" evidence="1">
    <location>
        <begin position="92"/>
        <end position="125"/>
    </location>
</feature>
<keyword evidence="1" id="KW-1133">Transmembrane helix</keyword>
<feature type="transmembrane region" description="Helical" evidence="1">
    <location>
        <begin position="192"/>
        <end position="214"/>
    </location>
</feature>
<organism evidence="3 5">
    <name type="scientific">Mycobacterium paragordonae</name>
    <dbReference type="NCBI Taxonomy" id="1389713"/>
    <lineage>
        <taxon>Bacteria</taxon>
        <taxon>Bacillati</taxon>
        <taxon>Actinomycetota</taxon>
        <taxon>Actinomycetes</taxon>
        <taxon>Mycobacteriales</taxon>
        <taxon>Mycobacteriaceae</taxon>
        <taxon>Mycobacterium</taxon>
    </lineage>
</organism>
<name>A0A386U8S3_9MYCO</name>
<dbReference type="EMBL" id="BLKX01000001">
    <property type="protein sequence ID" value="GFG80245.1"/>
    <property type="molecule type" value="Genomic_DNA"/>
</dbReference>
<feature type="transmembrane region" description="Helical" evidence="1">
    <location>
        <begin position="32"/>
        <end position="47"/>
    </location>
</feature>